<gene>
    <name evidence="1" type="ORF">MFUM_1374</name>
</gene>
<dbReference type="EMBL" id="OX458932">
    <property type="protein sequence ID" value="CAI9085723.1"/>
    <property type="molecule type" value="Genomic_DNA"/>
</dbReference>
<accession>A0ABM9IDG1</accession>
<dbReference type="RefSeq" id="WP_009058000.1">
    <property type="nucleotide sequence ID" value="NZ_JAHXRZ010000027.1"/>
</dbReference>
<sequence>MGKIIINRLSLFFFFNLFYTGCSIQSSYLSSFPQNIECQKIDYLLSASQLRVVPSKEGFMLSSPLIYAKRILLPIGTEFRAKRVFPQTLPPRYIVEAIRLNSKSSFVPATGVVFYSEGKYWLTLSNLYLPKN</sequence>
<organism evidence="1 2">
    <name type="scientific">Candidatus Methylacidiphilum fumarolicum</name>
    <dbReference type="NCBI Taxonomy" id="591154"/>
    <lineage>
        <taxon>Bacteria</taxon>
        <taxon>Pseudomonadati</taxon>
        <taxon>Verrucomicrobiota</taxon>
        <taxon>Methylacidiphilae</taxon>
        <taxon>Methylacidiphilales</taxon>
        <taxon>Methylacidiphilaceae</taxon>
        <taxon>Methylacidiphilum (ex Ratnadevi et al. 2023)</taxon>
    </lineage>
</organism>
<evidence type="ECO:0000313" key="2">
    <source>
        <dbReference type="Proteomes" id="UP001161497"/>
    </source>
</evidence>
<dbReference type="Proteomes" id="UP001161497">
    <property type="component" value="Chromosome"/>
</dbReference>
<proteinExistence type="predicted"/>
<keyword evidence="2" id="KW-1185">Reference proteome</keyword>
<evidence type="ECO:0008006" key="3">
    <source>
        <dbReference type="Google" id="ProtNLM"/>
    </source>
</evidence>
<evidence type="ECO:0000313" key="1">
    <source>
        <dbReference type="EMBL" id="CAI9085723.1"/>
    </source>
</evidence>
<reference evidence="1" key="1">
    <citation type="submission" date="2023-03" db="EMBL/GenBank/DDBJ databases">
        <authorList>
            <person name="Cremers G."/>
            <person name="Picone N."/>
        </authorList>
    </citation>
    <scope>NUCLEOTIDE SEQUENCE</scope>
    <source>
        <strain evidence="1">Sample_alias</strain>
    </source>
</reference>
<protein>
    <recommendedName>
        <fullName evidence="3">Lipoprotein</fullName>
    </recommendedName>
</protein>
<name>A0ABM9IDG1_9BACT</name>